<dbReference type="SUPFAM" id="SSF51261">
    <property type="entry name" value="Duplicated hybrid motif"/>
    <property type="match status" value="1"/>
</dbReference>
<feature type="region of interest" description="Disordered" evidence="2">
    <location>
        <begin position="107"/>
        <end position="130"/>
    </location>
</feature>
<evidence type="ECO:0000259" key="4">
    <source>
        <dbReference type="Pfam" id="PF01551"/>
    </source>
</evidence>
<keyword evidence="3" id="KW-0812">Transmembrane</keyword>
<comment type="caution">
    <text evidence="5">The sequence shown here is derived from an EMBL/GenBank/DDBJ whole genome shotgun (WGS) entry which is preliminary data.</text>
</comment>
<dbReference type="InterPro" id="IPR050570">
    <property type="entry name" value="Cell_wall_metabolism_enzyme"/>
</dbReference>
<accession>A0A1B7LCT7</accession>
<keyword evidence="6" id="KW-1185">Reference proteome</keyword>
<dbReference type="FunFam" id="2.70.70.10:FF:000006">
    <property type="entry name" value="M23 family peptidase"/>
    <property type="match status" value="1"/>
</dbReference>
<name>A0A1B7LCT7_9FIRM</name>
<feature type="transmembrane region" description="Helical" evidence="3">
    <location>
        <begin position="26"/>
        <end position="51"/>
    </location>
</feature>
<keyword evidence="1" id="KW-0175">Coiled coil</keyword>
<dbReference type="InterPro" id="IPR011055">
    <property type="entry name" value="Dup_hybrid_motif"/>
</dbReference>
<dbReference type="EMBL" id="LYVF01000174">
    <property type="protein sequence ID" value="OAT80746.1"/>
    <property type="molecule type" value="Genomic_DNA"/>
</dbReference>
<dbReference type="PANTHER" id="PTHR21666:SF270">
    <property type="entry name" value="MUREIN HYDROLASE ACTIVATOR ENVC"/>
    <property type="match status" value="1"/>
</dbReference>
<gene>
    <name evidence="5" type="ORF">A6M21_12925</name>
</gene>
<proteinExistence type="predicted"/>
<evidence type="ECO:0000313" key="5">
    <source>
        <dbReference type="EMBL" id="OAT80746.1"/>
    </source>
</evidence>
<keyword evidence="3" id="KW-0472">Membrane</keyword>
<feature type="domain" description="M23ase beta-sheet core" evidence="4">
    <location>
        <begin position="194"/>
        <end position="288"/>
    </location>
</feature>
<keyword evidence="3" id="KW-1133">Transmembrane helix</keyword>
<organism evidence="5 6">
    <name type="scientific">Desulfotomaculum copahuensis</name>
    <dbReference type="NCBI Taxonomy" id="1838280"/>
    <lineage>
        <taxon>Bacteria</taxon>
        <taxon>Bacillati</taxon>
        <taxon>Bacillota</taxon>
        <taxon>Clostridia</taxon>
        <taxon>Eubacteriales</taxon>
        <taxon>Desulfotomaculaceae</taxon>
        <taxon>Desulfotomaculum</taxon>
    </lineage>
</organism>
<feature type="compositionally biased region" description="Gly residues" evidence="2">
    <location>
        <begin position="110"/>
        <end position="125"/>
    </location>
</feature>
<dbReference type="GO" id="GO:0004222">
    <property type="term" value="F:metalloendopeptidase activity"/>
    <property type="evidence" value="ECO:0007669"/>
    <property type="project" value="TreeGrafter"/>
</dbReference>
<evidence type="ECO:0000256" key="3">
    <source>
        <dbReference type="SAM" id="Phobius"/>
    </source>
</evidence>
<dbReference type="Gene3D" id="2.70.70.10">
    <property type="entry name" value="Glucose Permease (Domain IIA)"/>
    <property type="match status" value="1"/>
</dbReference>
<evidence type="ECO:0000313" key="6">
    <source>
        <dbReference type="Proteomes" id="UP000078532"/>
    </source>
</evidence>
<dbReference type="AlphaFoldDB" id="A0A1B7LCT7"/>
<dbReference type="STRING" id="1838280.A6M21_12925"/>
<dbReference type="Pfam" id="PF01551">
    <property type="entry name" value="Peptidase_M23"/>
    <property type="match status" value="1"/>
</dbReference>
<sequence length="293" mass="31457">MNIGDRWTVTIIPHSTKKVRQLSLSAYRLIFVLGVLLLGLVVGAGFALGYYQAKREVAKLNYVKAENVKQASRVNDLQAEINQSQKELAQVRDKLGQINELEKKVRGMAGLPGGTGSGGTPGGGQLPSRGGLVERAAQMNADLSRRVGELQSLEGQLRDHLAYMASIPSAWPVSGTVTSGFGWRPFPFGGRQEFHDGLDISAPEGTPVTAAGSGRVAFAGWSAGYGNLVIIDHGNGFRTYYGHNSALLVKTGQQVERGQVISRVGSTGLSTGPHVHFGMEKDGQFVDPMRWLQ</sequence>
<dbReference type="InterPro" id="IPR016047">
    <property type="entry name" value="M23ase_b-sheet_dom"/>
</dbReference>
<evidence type="ECO:0000256" key="2">
    <source>
        <dbReference type="SAM" id="MobiDB-lite"/>
    </source>
</evidence>
<protein>
    <recommendedName>
        <fullName evidence="4">M23ase beta-sheet core domain-containing protein</fullName>
    </recommendedName>
</protein>
<dbReference type="PANTHER" id="PTHR21666">
    <property type="entry name" value="PEPTIDASE-RELATED"/>
    <property type="match status" value="1"/>
</dbReference>
<dbReference type="Proteomes" id="UP000078532">
    <property type="component" value="Unassembled WGS sequence"/>
</dbReference>
<reference evidence="5 6" key="1">
    <citation type="submission" date="2016-04" db="EMBL/GenBank/DDBJ databases">
        <authorList>
            <person name="Evans L.H."/>
            <person name="Alamgir A."/>
            <person name="Owens N."/>
            <person name="Weber N.D."/>
            <person name="Virtaneva K."/>
            <person name="Barbian K."/>
            <person name="Babar A."/>
            <person name="Rosenke K."/>
        </authorList>
    </citation>
    <scope>NUCLEOTIDE SEQUENCE [LARGE SCALE GENOMIC DNA]</scope>
    <source>
        <strain evidence="5 6">LMa1</strain>
    </source>
</reference>
<feature type="coiled-coil region" evidence="1">
    <location>
        <begin position="67"/>
        <end position="101"/>
    </location>
</feature>
<dbReference type="CDD" id="cd12797">
    <property type="entry name" value="M23_peptidase"/>
    <property type="match status" value="1"/>
</dbReference>
<evidence type="ECO:0000256" key="1">
    <source>
        <dbReference type="SAM" id="Coils"/>
    </source>
</evidence>